<keyword evidence="2" id="KW-1185">Reference proteome</keyword>
<dbReference type="Proteomes" id="UP001515683">
    <property type="component" value="Unassembled WGS sequence"/>
</dbReference>
<dbReference type="RefSeq" id="WP_167014206.1">
    <property type="nucleotide sequence ID" value="NZ_VWXF01000003.1"/>
</dbReference>
<dbReference type="PROSITE" id="PS50007">
    <property type="entry name" value="PIPLC_X_DOMAIN"/>
    <property type="match status" value="1"/>
</dbReference>
<accession>A0ABX0RBK7</accession>
<proteinExistence type="predicted"/>
<gene>
    <name evidence="1" type="ORF">F3J40_10005</name>
</gene>
<reference evidence="1 2" key="1">
    <citation type="journal article" date="2019" name="bioRxiv">
        <title>Bacteria contribute to plant secondary compound degradation in a generalist herbivore system.</title>
        <authorList>
            <person name="Francoeur C.B."/>
            <person name="Khadempour L."/>
            <person name="Moreira-Soto R.D."/>
            <person name="Gotting K."/>
            <person name="Book A.J."/>
            <person name="Pinto-Tomas A.A."/>
            <person name="Keefover-Ring K."/>
            <person name="Currie C.R."/>
        </authorList>
    </citation>
    <scope>NUCLEOTIDE SEQUENCE [LARGE SCALE GENOMIC DNA]</scope>
    <source>
        <strain evidence="1">Acro-835</strain>
    </source>
</reference>
<comment type="caution">
    <text evidence="1">The sequence shown here is derived from an EMBL/GenBank/DDBJ whole genome shotgun (WGS) entry which is preliminary data.</text>
</comment>
<protein>
    <submittedName>
        <fullName evidence="1">Uncharacterized protein</fullName>
    </submittedName>
</protein>
<name>A0ABX0RBK7_9GAMM</name>
<dbReference type="EMBL" id="VWXF01000003">
    <property type="protein sequence ID" value="NIF21928.1"/>
    <property type="molecule type" value="Genomic_DNA"/>
</dbReference>
<organism evidence="1 2">
    <name type="scientific">Candidatus Pantoea multigeneris</name>
    <dbReference type="NCBI Taxonomy" id="2608357"/>
    <lineage>
        <taxon>Bacteria</taxon>
        <taxon>Pseudomonadati</taxon>
        <taxon>Pseudomonadota</taxon>
        <taxon>Gammaproteobacteria</taxon>
        <taxon>Enterobacterales</taxon>
        <taxon>Erwiniaceae</taxon>
        <taxon>Pantoea</taxon>
    </lineage>
</organism>
<sequence length="193" mass="22276">MDKLCTVLHCEDGRITGIYYPDQFTCAVKFSEFLRKIENKAWYFSRYKRLLAVRISFGIACRINQITRLSQQIKALPFLRLVIDEDFPHIINGRDNQVLDQLCRYNRVWLGNLGSASQTGNRAMSERCFEGIIMDPQFTADNSGQPIFNSLMKELEKFASHLIVPGVCTGRYQQIRLQQFDMGAGKEAWAELH</sequence>
<evidence type="ECO:0000313" key="2">
    <source>
        <dbReference type="Proteomes" id="UP001515683"/>
    </source>
</evidence>
<evidence type="ECO:0000313" key="1">
    <source>
        <dbReference type="EMBL" id="NIF21928.1"/>
    </source>
</evidence>